<proteinExistence type="inferred from homology"/>
<reference evidence="10 11" key="1">
    <citation type="submission" date="2017-04" db="EMBL/GenBank/DDBJ databases">
        <authorList>
            <person name="Afonso C.L."/>
            <person name="Miller P.J."/>
            <person name="Scott M.A."/>
            <person name="Spackman E."/>
            <person name="Goraichik I."/>
            <person name="Dimitrov K.M."/>
            <person name="Suarez D.L."/>
            <person name="Swayne D.E."/>
        </authorList>
    </citation>
    <scope>NUCLEOTIDE SEQUENCE [LARGE SCALE GENOMIC DNA]</scope>
    <source>
        <strain evidence="10 11">USBA 355</strain>
    </source>
</reference>
<dbReference type="InterPro" id="IPR003362">
    <property type="entry name" value="Bact_transf"/>
</dbReference>
<sequence>MSETIWAGTEERGAERARPASPALTPSVLPSLLSVGLAGLDALVIAGASYLAYLIWLQTDPYAEWQPYAVATLLGTVLTLNAFGWLRLYDLKLLARLGPSLLRLLGGCGAVAGAILALSYFSKTSGDYSRAWAGLWFVIAVAGLVVLRASLVALARRGRLDDALSRRVVIVGEAAHAEQLIRQLELDSKRLVRVVRIFSGGPDTLDLDGLERCLCESEVDTVVMAIPWVEEDWALDTFARLYQYPVEVLLCPRGIGLSLTRPRVRYLGEVPMFTLADRPLSGWRYLAKAVEDRMLASLILLLIAPLLAIIAVLIKLDSPGPVLFRQKRYGFNNRLIEVWKFRTMHHAMTDHNAEQLTQRNDPRITRLGRVLRAYSLDELPQFLNVLRGDMSIVGPRPHAVSAKAGGLLYQQAVRQYAARHRVKPGITGWAQINGWRGETETVKQIRRRVQHDIAYIEDWSLWLDLKIIFMTIFVGFSGKNAF</sequence>
<evidence type="ECO:0000256" key="4">
    <source>
        <dbReference type="ARBA" id="ARBA00022692"/>
    </source>
</evidence>
<evidence type="ECO:0000256" key="2">
    <source>
        <dbReference type="ARBA" id="ARBA00006464"/>
    </source>
</evidence>
<feature type="transmembrane region" description="Helical" evidence="8">
    <location>
        <begin position="133"/>
        <end position="155"/>
    </location>
</feature>
<evidence type="ECO:0000256" key="8">
    <source>
        <dbReference type="SAM" id="Phobius"/>
    </source>
</evidence>
<dbReference type="RefSeq" id="WP_085124913.1">
    <property type="nucleotide sequence ID" value="NZ_FWZX01000022.1"/>
</dbReference>
<evidence type="ECO:0000313" key="11">
    <source>
        <dbReference type="Proteomes" id="UP000192917"/>
    </source>
</evidence>
<dbReference type="STRING" id="560819.SAMN05428998_12272"/>
<accession>A0A1Y6CE26</accession>
<dbReference type="EMBL" id="FWZX01000022">
    <property type="protein sequence ID" value="SMF59099.1"/>
    <property type="molecule type" value="Genomic_DNA"/>
</dbReference>
<organism evidence="10 11">
    <name type="scientific">Tistlia consotensis USBA 355</name>
    <dbReference type="NCBI Taxonomy" id="560819"/>
    <lineage>
        <taxon>Bacteria</taxon>
        <taxon>Pseudomonadati</taxon>
        <taxon>Pseudomonadota</taxon>
        <taxon>Alphaproteobacteria</taxon>
        <taxon>Rhodospirillales</taxon>
        <taxon>Rhodovibrionaceae</taxon>
        <taxon>Tistlia</taxon>
    </lineage>
</organism>
<evidence type="ECO:0000256" key="7">
    <source>
        <dbReference type="ARBA" id="ARBA00023169"/>
    </source>
</evidence>
<dbReference type="GO" id="GO:0000271">
    <property type="term" value="P:polysaccharide biosynthetic process"/>
    <property type="evidence" value="ECO:0007669"/>
    <property type="project" value="UniProtKB-KW"/>
</dbReference>
<evidence type="ECO:0000256" key="6">
    <source>
        <dbReference type="ARBA" id="ARBA00023136"/>
    </source>
</evidence>
<keyword evidence="6 8" id="KW-0472">Membrane</keyword>
<evidence type="ECO:0000256" key="3">
    <source>
        <dbReference type="ARBA" id="ARBA00022679"/>
    </source>
</evidence>
<dbReference type="InterPro" id="IPR017475">
    <property type="entry name" value="EPS_sugar_tfrase"/>
</dbReference>
<dbReference type="NCBIfam" id="TIGR03023">
    <property type="entry name" value="WcaJ_sugtrans"/>
    <property type="match status" value="1"/>
</dbReference>
<dbReference type="InterPro" id="IPR017473">
    <property type="entry name" value="Undecaprenyl-P_gluc_Ptfrase"/>
</dbReference>
<dbReference type="GO" id="GO:0016780">
    <property type="term" value="F:phosphotransferase activity, for other substituted phosphate groups"/>
    <property type="evidence" value="ECO:0007669"/>
    <property type="project" value="TreeGrafter"/>
</dbReference>
<evidence type="ECO:0000313" key="10">
    <source>
        <dbReference type="EMBL" id="SMF59099.1"/>
    </source>
</evidence>
<dbReference type="Proteomes" id="UP000192917">
    <property type="component" value="Unassembled WGS sequence"/>
</dbReference>
<name>A0A1Y6CE26_9PROT</name>
<protein>
    <submittedName>
        <fullName evidence="10">Undecaprenyl-phosphate glucose phosphotransferase</fullName>
    </submittedName>
</protein>
<keyword evidence="7" id="KW-0270">Exopolysaccharide synthesis</keyword>
<evidence type="ECO:0000256" key="5">
    <source>
        <dbReference type="ARBA" id="ARBA00022989"/>
    </source>
</evidence>
<keyword evidence="4 8" id="KW-0812">Transmembrane</keyword>
<feature type="transmembrane region" description="Helical" evidence="8">
    <location>
        <begin position="294"/>
        <end position="314"/>
    </location>
</feature>
<feature type="transmembrane region" description="Helical" evidence="8">
    <location>
        <begin position="68"/>
        <end position="89"/>
    </location>
</feature>
<feature type="domain" description="Bacterial sugar transferase" evidence="9">
    <location>
        <begin position="288"/>
        <end position="475"/>
    </location>
</feature>
<comment type="similarity">
    <text evidence="2">Belongs to the bacterial sugar transferase family.</text>
</comment>
<dbReference type="NCBIfam" id="TIGR03025">
    <property type="entry name" value="EPS_sugtrans"/>
    <property type="match status" value="1"/>
</dbReference>
<feature type="transmembrane region" description="Helical" evidence="8">
    <location>
        <begin position="32"/>
        <end position="56"/>
    </location>
</feature>
<dbReference type="AlphaFoldDB" id="A0A1Y6CE26"/>
<keyword evidence="5 8" id="KW-1133">Transmembrane helix</keyword>
<evidence type="ECO:0000259" key="9">
    <source>
        <dbReference type="Pfam" id="PF02397"/>
    </source>
</evidence>
<dbReference type="Pfam" id="PF13727">
    <property type="entry name" value="CoA_binding_3"/>
    <property type="match status" value="1"/>
</dbReference>
<gene>
    <name evidence="10" type="ORF">SAMN05428998_12272</name>
</gene>
<evidence type="ECO:0000256" key="1">
    <source>
        <dbReference type="ARBA" id="ARBA00004141"/>
    </source>
</evidence>
<feature type="transmembrane region" description="Helical" evidence="8">
    <location>
        <begin position="101"/>
        <end position="121"/>
    </location>
</feature>
<keyword evidence="3 10" id="KW-0808">Transferase</keyword>
<dbReference type="PANTHER" id="PTHR30576:SF0">
    <property type="entry name" value="UNDECAPRENYL-PHOSPHATE N-ACETYLGALACTOSAMINYL 1-PHOSPHATE TRANSFERASE-RELATED"/>
    <property type="match status" value="1"/>
</dbReference>
<dbReference type="GO" id="GO:0016020">
    <property type="term" value="C:membrane"/>
    <property type="evidence" value="ECO:0007669"/>
    <property type="project" value="UniProtKB-SubCell"/>
</dbReference>
<comment type="subcellular location">
    <subcellularLocation>
        <location evidence="1">Membrane</location>
        <topology evidence="1">Multi-pass membrane protein</topology>
    </subcellularLocation>
</comment>
<keyword evidence="11" id="KW-1185">Reference proteome</keyword>
<dbReference type="PANTHER" id="PTHR30576">
    <property type="entry name" value="COLANIC BIOSYNTHESIS UDP-GLUCOSE LIPID CARRIER TRANSFERASE"/>
    <property type="match status" value="1"/>
</dbReference>
<dbReference type="Pfam" id="PF02397">
    <property type="entry name" value="Bac_transf"/>
    <property type="match status" value="1"/>
</dbReference>